<evidence type="ECO:0000256" key="8">
    <source>
        <dbReference type="SAM" id="SignalP"/>
    </source>
</evidence>
<feature type="transmembrane region" description="Helical" evidence="7">
    <location>
        <begin position="95"/>
        <end position="115"/>
    </location>
</feature>
<keyword evidence="6 7" id="KW-0472">Membrane</keyword>
<dbReference type="RefSeq" id="WP_254920197.1">
    <property type="nucleotide sequence ID" value="NZ_FXYG01000003.1"/>
</dbReference>
<reference evidence="10" key="1">
    <citation type="submission" date="2017-05" db="EMBL/GenBank/DDBJ databases">
        <authorList>
            <person name="Rodrigo-Torres L."/>
            <person name="Arahal R. D."/>
            <person name="Lucena T."/>
        </authorList>
    </citation>
    <scope>NUCLEOTIDE SEQUENCE [LARGE SCALE GENOMIC DNA]</scope>
    <source>
        <strain evidence="10">CECT 8715</strain>
    </source>
</reference>
<keyword evidence="5 7" id="KW-1133">Transmembrane helix</keyword>
<keyword evidence="10" id="KW-1185">Reference proteome</keyword>
<evidence type="ECO:0000256" key="4">
    <source>
        <dbReference type="ARBA" id="ARBA00022692"/>
    </source>
</evidence>
<feature type="chain" id="PRO_5013189746" evidence="8">
    <location>
        <begin position="23"/>
        <end position="117"/>
    </location>
</feature>
<proteinExistence type="inferred from homology"/>
<evidence type="ECO:0000313" key="10">
    <source>
        <dbReference type="Proteomes" id="UP000202485"/>
    </source>
</evidence>
<evidence type="ECO:0000256" key="3">
    <source>
        <dbReference type="ARBA" id="ARBA00022475"/>
    </source>
</evidence>
<organism evidence="9 10">
    <name type="scientific">Ruegeria arenilitoris</name>
    <dbReference type="NCBI Taxonomy" id="1173585"/>
    <lineage>
        <taxon>Bacteria</taxon>
        <taxon>Pseudomonadati</taxon>
        <taxon>Pseudomonadota</taxon>
        <taxon>Alphaproteobacteria</taxon>
        <taxon>Rhodobacterales</taxon>
        <taxon>Roseobacteraceae</taxon>
        <taxon>Ruegeria</taxon>
    </lineage>
</organism>
<keyword evidence="8" id="KW-0732">Signal</keyword>
<keyword evidence="4 7" id="KW-0812">Transmembrane</keyword>
<evidence type="ECO:0000256" key="2">
    <source>
        <dbReference type="ARBA" id="ARBA00011006"/>
    </source>
</evidence>
<feature type="transmembrane region" description="Helical" evidence="7">
    <location>
        <begin position="69"/>
        <end position="89"/>
    </location>
</feature>
<evidence type="ECO:0000313" key="9">
    <source>
        <dbReference type="EMBL" id="SMX44477.1"/>
    </source>
</evidence>
<dbReference type="AlphaFoldDB" id="A0A238KP98"/>
<dbReference type="InterPro" id="IPR007341">
    <property type="entry name" value="Transgly_assoc"/>
</dbReference>
<dbReference type="PANTHER" id="PTHR33884:SF3">
    <property type="entry name" value="UPF0410 PROTEIN YMGE"/>
    <property type="match status" value="1"/>
</dbReference>
<dbReference type="EMBL" id="FXYG01000003">
    <property type="protein sequence ID" value="SMX44477.1"/>
    <property type="molecule type" value="Genomic_DNA"/>
</dbReference>
<name>A0A238KP98_9RHOB</name>
<gene>
    <name evidence="9" type="ORF">RUA8715_02459</name>
</gene>
<dbReference type="Pfam" id="PF04226">
    <property type="entry name" value="Transgly_assoc"/>
    <property type="match status" value="1"/>
</dbReference>
<dbReference type="PANTHER" id="PTHR33884">
    <property type="entry name" value="UPF0410 PROTEIN YMGE"/>
    <property type="match status" value="1"/>
</dbReference>
<protein>
    <submittedName>
        <fullName evidence="9">Transglycosylase associated protein</fullName>
    </submittedName>
</protein>
<evidence type="ECO:0000256" key="1">
    <source>
        <dbReference type="ARBA" id="ARBA00004651"/>
    </source>
</evidence>
<evidence type="ECO:0000256" key="7">
    <source>
        <dbReference type="SAM" id="Phobius"/>
    </source>
</evidence>
<feature type="transmembrane region" description="Helical" evidence="7">
    <location>
        <begin position="32"/>
        <end position="57"/>
    </location>
</feature>
<evidence type="ECO:0000256" key="5">
    <source>
        <dbReference type="ARBA" id="ARBA00022989"/>
    </source>
</evidence>
<accession>A0A238KP98</accession>
<comment type="subcellular location">
    <subcellularLocation>
        <location evidence="1">Cell membrane</location>
        <topology evidence="1">Multi-pass membrane protein</topology>
    </subcellularLocation>
</comment>
<dbReference type="GO" id="GO:0005886">
    <property type="term" value="C:plasma membrane"/>
    <property type="evidence" value="ECO:0007669"/>
    <property type="project" value="UniProtKB-SubCell"/>
</dbReference>
<comment type="similarity">
    <text evidence="2">Belongs to the UPF0410 family.</text>
</comment>
<keyword evidence="3" id="KW-1003">Cell membrane</keyword>
<sequence length="117" mass="11638">MRPTLKCLSIAVAAMAASPGLAQEQVAEAIGTGMGMVIGLTIAIVVGAIVGWLASLIVKGSGSGLLTDILFGIGGSILASFLFPAIGLTFGGSPIAAILSPLLGAIILLLVIKLVRR</sequence>
<dbReference type="Proteomes" id="UP000202485">
    <property type="component" value="Unassembled WGS sequence"/>
</dbReference>
<feature type="signal peptide" evidence="8">
    <location>
        <begin position="1"/>
        <end position="22"/>
    </location>
</feature>
<evidence type="ECO:0000256" key="6">
    <source>
        <dbReference type="ARBA" id="ARBA00023136"/>
    </source>
</evidence>